<dbReference type="GO" id="GO:0005759">
    <property type="term" value="C:mitochondrial matrix"/>
    <property type="evidence" value="ECO:0007669"/>
    <property type="project" value="UniProtKB-SubCell"/>
</dbReference>
<keyword evidence="7 8" id="KW-0496">Mitochondrion</keyword>
<name>A0A433DAN1_9FUNG</name>
<dbReference type="PROSITE" id="PS50109">
    <property type="entry name" value="HIS_KIN"/>
    <property type="match status" value="1"/>
</dbReference>
<dbReference type="InterPro" id="IPR005467">
    <property type="entry name" value="His_kinase_dom"/>
</dbReference>
<proteinExistence type="inferred from homology"/>
<evidence type="ECO:0000256" key="2">
    <source>
        <dbReference type="ARBA" id="ARBA00022553"/>
    </source>
</evidence>
<evidence type="ECO:0000313" key="10">
    <source>
        <dbReference type="EMBL" id="RUP47886.1"/>
    </source>
</evidence>
<dbReference type="GO" id="GO:0010906">
    <property type="term" value="P:regulation of glucose metabolic process"/>
    <property type="evidence" value="ECO:0007669"/>
    <property type="project" value="TreeGrafter"/>
</dbReference>
<dbReference type="EC" id="2.7.11.-" evidence="8"/>
<evidence type="ECO:0000256" key="8">
    <source>
        <dbReference type="RuleBase" id="RU366032"/>
    </source>
</evidence>
<dbReference type="PANTHER" id="PTHR11947:SF20">
    <property type="entry name" value="[3-METHYL-2-OXOBUTANOATE DEHYDROGENASE [LIPOAMIDE]] KINASE, MITOCHONDRIAL"/>
    <property type="match status" value="1"/>
</dbReference>
<dbReference type="AlphaFoldDB" id="A0A433DAN1"/>
<keyword evidence="11" id="KW-1185">Reference proteome</keyword>
<evidence type="ECO:0000259" key="9">
    <source>
        <dbReference type="PROSITE" id="PS50109"/>
    </source>
</evidence>
<dbReference type="GO" id="GO:0004740">
    <property type="term" value="F:pyruvate dehydrogenase (acetyl-transferring) kinase activity"/>
    <property type="evidence" value="ECO:0007669"/>
    <property type="project" value="TreeGrafter"/>
</dbReference>
<dbReference type="InterPro" id="IPR036890">
    <property type="entry name" value="HATPase_C_sf"/>
</dbReference>
<comment type="subcellular location">
    <subcellularLocation>
        <location evidence="8">Mitochondrion matrix</location>
    </subcellularLocation>
</comment>
<keyword evidence="5 8" id="KW-0418">Kinase</keyword>
<evidence type="ECO:0000256" key="6">
    <source>
        <dbReference type="ARBA" id="ARBA00022840"/>
    </source>
</evidence>
<accession>A0A433DAN1</accession>
<dbReference type="EMBL" id="RBNI01003990">
    <property type="protein sequence ID" value="RUP47886.1"/>
    <property type="molecule type" value="Genomic_DNA"/>
</dbReference>
<dbReference type="Pfam" id="PF10436">
    <property type="entry name" value="BCDHK_Adom3"/>
    <property type="match status" value="1"/>
</dbReference>
<reference evidence="10 11" key="1">
    <citation type="journal article" date="2018" name="New Phytol.">
        <title>Phylogenomics of Endogonaceae and evolution of mycorrhizas within Mucoromycota.</title>
        <authorList>
            <person name="Chang Y."/>
            <person name="Desiro A."/>
            <person name="Na H."/>
            <person name="Sandor L."/>
            <person name="Lipzen A."/>
            <person name="Clum A."/>
            <person name="Barry K."/>
            <person name="Grigoriev I.V."/>
            <person name="Martin F.M."/>
            <person name="Stajich J.E."/>
            <person name="Smith M.E."/>
            <person name="Bonito G."/>
            <person name="Spatafora J.W."/>
        </authorList>
    </citation>
    <scope>NUCLEOTIDE SEQUENCE [LARGE SCALE GENOMIC DNA]</scope>
    <source>
        <strain evidence="10 11">GMNB39</strain>
    </source>
</reference>
<feature type="domain" description="Histidine kinase" evidence="9">
    <location>
        <begin position="283"/>
        <end position="425"/>
    </location>
</feature>
<dbReference type="Gene3D" id="1.20.140.20">
    <property type="entry name" value="Alpha-ketoacid/pyruvate dehydrogenase kinase, N-terminal domain"/>
    <property type="match status" value="1"/>
</dbReference>
<dbReference type="SMART" id="SM00387">
    <property type="entry name" value="HATPase_c"/>
    <property type="match status" value="1"/>
</dbReference>
<dbReference type="Pfam" id="PF02518">
    <property type="entry name" value="HATPase_c"/>
    <property type="match status" value="1"/>
</dbReference>
<dbReference type="SUPFAM" id="SSF69012">
    <property type="entry name" value="alpha-ketoacid dehydrogenase kinase, N-terminal domain"/>
    <property type="match status" value="1"/>
</dbReference>
<evidence type="ECO:0000256" key="3">
    <source>
        <dbReference type="ARBA" id="ARBA00022679"/>
    </source>
</evidence>
<dbReference type="GO" id="GO:0005524">
    <property type="term" value="F:ATP binding"/>
    <property type="evidence" value="ECO:0007669"/>
    <property type="project" value="UniProtKB-UniRule"/>
</dbReference>
<dbReference type="InterPro" id="IPR036784">
    <property type="entry name" value="AK/P_DHK_N_sf"/>
</dbReference>
<dbReference type="InterPro" id="IPR039028">
    <property type="entry name" value="BCKD/PDK"/>
</dbReference>
<protein>
    <recommendedName>
        <fullName evidence="8">Protein-serine/threonine kinase</fullName>
        <ecNumber evidence="8">2.7.11.-</ecNumber>
    </recommendedName>
</protein>
<dbReference type="Gene3D" id="3.30.565.10">
    <property type="entry name" value="Histidine kinase-like ATPase, C-terminal domain"/>
    <property type="match status" value="1"/>
</dbReference>
<dbReference type="OrthoDB" id="3264224at2759"/>
<evidence type="ECO:0000256" key="7">
    <source>
        <dbReference type="ARBA" id="ARBA00023128"/>
    </source>
</evidence>
<keyword evidence="10" id="KW-0670">Pyruvate</keyword>
<comment type="caution">
    <text evidence="10">The sequence shown here is derived from an EMBL/GenBank/DDBJ whole genome shotgun (WGS) entry which is preliminary data.</text>
</comment>
<keyword evidence="3 8" id="KW-0808">Transferase</keyword>
<evidence type="ECO:0000256" key="4">
    <source>
        <dbReference type="ARBA" id="ARBA00022741"/>
    </source>
</evidence>
<dbReference type="Proteomes" id="UP000268093">
    <property type="component" value="Unassembled WGS sequence"/>
</dbReference>
<dbReference type="SUPFAM" id="SSF55874">
    <property type="entry name" value="ATPase domain of HSP90 chaperone/DNA topoisomerase II/histidine kinase"/>
    <property type="match status" value="1"/>
</dbReference>
<gene>
    <name evidence="10" type="ORF">BC936DRAFT_145211</name>
</gene>
<evidence type="ECO:0000313" key="11">
    <source>
        <dbReference type="Proteomes" id="UP000268093"/>
    </source>
</evidence>
<dbReference type="PANTHER" id="PTHR11947">
    <property type="entry name" value="PYRUVATE DEHYDROGENASE KINASE"/>
    <property type="match status" value="1"/>
</dbReference>
<comment type="similarity">
    <text evidence="1 8">Belongs to the PDK/BCKDK protein kinase family.</text>
</comment>
<dbReference type="InterPro" id="IPR018955">
    <property type="entry name" value="BCDHK/PDK_N"/>
</dbReference>
<keyword evidence="4 8" id="KW-0547">Nucleotide-binding</keyword>
<evidence type="ECO:0000256" key="5">
    <source>
        <dbReference type="ARBA" id="ARBA00022777"/>
    </source>
</evidence>
<evidence type="ECO:0000256" key="1">
    <source>
        <dbReference type="ARBA" id="ARBA00006155"/>
    </source>
</evidence>
<organism evidence="10 11">
    <name type="scientific">Jimgerdemannia flammicorona</name>
    <dbReference type="NCBI Taxonomy" id="994334"/>
    <lineage>
        <taxon>Eukaryota</taxon>
        <taxon>Fungi</taxon>
        <taxon>Fungi incertae sedis</taxon>
        <taxon>Mucoromycota</taxon>
        <taxon>Mucoromycotina</taxon>
        <taxon>Endogonomycetes</taxon>
        <taxon>Endogonales</taxon>
        <taxon>Endogonaceae</taxon>
        <taxon>Jimgerdemannia</taxon>
    </lineage>
</organism>
<keyword evidence="2" id="KW-0597">Phosphoprotein</keyword>
<keyword evidence="6 8" id="KW-0067">ATP-binding</keyword>
<sequence length="434" mass="48349">MLARKLSPRPLAPLLSQSLQHARRGFHTEVANSPFAEYPPDVVSFYDDQVQTVSTSRVRIGTGRCTLIIPPLPHESQNATKSVKPVTLKELIRFGQPPLSTESLLNSARYARSELPLRLARRVRAFQKLPFIVVTNPYIKNVYKLYYDSFDIIASSPEVTDEISDGKFAEMLKDLVDRHADNIPTLARGFQECKKYINPKDMTSFLDDMIKARIGIRLIAEQCIALHHVRTPNTIGIIDTRLSPARLAKQCSHYVQELCEVNYGRAPEIRVGGQIDTVFTYVPVHLEYMLSELLKNSCRATVEHSAKNGHKHMPPIEITISRGHEEIGIRVRDEGGGVAAMDLAKIFDYSYTTVPNDVDPHGNEDSIFSGITKLAIQAGMGGPIAGLGFGLPLARMYACYFGGSMNLVSLNGYGCDVFLKLRFIDAESIQDLQI</sequence>
<dbReference type="InterPro" id="IPR003594">
    <property type="entry name" value="HATPase_dom"/>
</dbReference>